<dbReference type="PROSITE" id="PS50143">
    <property type="entry name" value="BIR_REPEAT_2"/>
    <property type="match status" value="2"/>
</dbReference>
<feature type="compositionally biased region" description="Low complexity" evidence="3">
    <location>
        <begin position="531"/>
        <end position="542"/>
    </location>
</feature>
<feature type="compositionally biased region" description="Acidic residues" evidence="3">
    <location>
        <begin position="285"/>
        <end position="294"/>
    </location>
</feature>
<gene>
    <name evidence="4" type="ORF">VTJ49DRAFT_3188</name>
</gene>
<feature type="compositionally biased region" description="Basic residues" evidence="3">
    <location>
        <begin position="358"/>
        <end position="369"/>
    </location>
</feature>
<dbReference type="PRINTS" id="PR00929">
    <property type="entry name" value="ATHOOK"/>
</dbReference>
<dbReference type="Proteomes" id="UP001583172">
    <property type="component" value="Unassembled WGS sequence"/>
</dbReference>
<evidence type="ECO:0000256" key="2">
    <source>
        <dbReference type="ARBA" id="ARBA00022833"/>
    </source>
</evidence>
<dbReference type="InterPro" id="IPR017956">
    <property type="entry name" value="AT_hook_DNA-bd_motif"/>
</dbReference>
<dbReference type="Pfam" id="PF00653">
    <property type="entry name" value="BIR"/>
    <property type="match status" value="2"/>
</dbReference>
<dbReference type="PANTHER" id="PTHR46771">
    <property type="entry name" value="DETERIN"/>
    <property type="match status" value="1"/>
</dbReference>
<feature type="compositionally biased region" description="Polar residues" evidence="3">
    <location>
        <begin position="597"/>
        <end position="612"/>
    </location>
</feature>
<feature type="compositionally biased region" description="Polar residues" evidence="3">
    <location>
        <begin position="654"/>
        <end position="677"/>
    </location>
</feature>
<organism evidence="4 5">
    <name type="scientific">Humicola insolens</name>
    <name type="common">Soft-rot fungus</name>
    <dbReference type="NCBI Taxonomy" id="85995"/>
    <lineage>
        <taxon>Eukaryota</taxon>
        <taxon>Fungi</taxon>
        <taxon>Dikarya</taxon>
        <taxon>Ascomycota</taxon>
        <taxon>Pezizomycotina</taxon>
        <taxon>Sordariomycetes</taxon>
        <taxon>Sordariomycetidae</taxon>
        <taxon>Sordariales</taxon>
        <taxon>Chaetomiaceae</taxon>
        <taxon>Mycothermus</taxon>
    </lineage>
</organism>
<evidence type="ECO:0000256" key="3">
    <source>
        <dbReference type="SAM" id="MobiDB-lite"/>
    </source>
</evidence>
<keyword evidence="5" id="KW-1185">Reference proteome</keyword>
<reference evidence="4 5" key="1">
    <citation type="journal article" date="2024" name="Commun. Biol.">
        <title>Comparative genomic analysis of thermophilic fungi reveals convergent evolutionary adaptations and gene losses.</title>
        <authorList>
            <person name="Steindorff A.S."/>
            <person name="Aguilar-Pontes M.V."/>
            <person name="Robinson A.J."/>
            <person name="Andreopoulos B."/>
            <person name="LaButti K."/>
            <person name="Kuo A."/>
            <person name="Mondo S."/>
            <person name="Riley R."/>
            <person name="Otillar R."/>
            <person name="Haridas S."/>
            <person name="Lipzen A."/>
            <person name="Grimwood J."/>
            <person name="Schmutz J."/>
            <person name="Clum A."/>
            <person name="Reid I.D."/>
            <person name="Moisan M.C."/>
            <person name="Butler G."/>
            <person name="Nguyen T.T.M."/>
            <person name="Dewar K."/>
            <person name="Conant G."/>
            <person name="Drula E."/>
            <person name="Henrissat B."/>
            <person name="Hansel C."/>
            <person name="Singer S."/>
            <person name="Hutchinson M.I."/>
            <person name="de Vries R.P."/>
            <person name="Natvig D.O."/>
            <person name="Powell A.J."/>
            <person name="Tsang A."/>
            <person name="Grigoriev I.V."/>
        </authorList>
    </citation>
    <scope>NUCLEOTIDE SEQUENCE [LARGE SCALE GENOMIC DNA]</scope>
    <source>
        <strain evidence="4 5">CBS 620.91</strain>
    </source>
</reference>
<evidence type="ECO:0000313" key="5">
    <source>
        <dbReference type="Proteomes" id="UP001583172"/>
    </source>
</evidence>
<feature type="compositionally biased region" description="Basic and acidic residues" evidence="3">
    <location>
        <begin position="396"/>
        <end position="408"/>
    </location>
</feature>
<dbReference type="EMBL" id="JAZGSY010000025">
    <property type="protein sequence ID" value="KAL1843053.1"/>
    <property type="molecule type" value="Genomic_DNA"/>
</dbReference>
<feature type="compositionally biased region" description="Polar residues" evidence="3">
    <location>
        <begin position="249"/>
        <end position="258"/>
    </location>
</feature>
<feature type="compositionally biased region" description="Polar residues" evidence="3">
    <location>
        <begin position="558"/>
        <end position="581"/>
    </location>
</feature>
<feature type="compositionally biased region" description="Polar residues" evidence="3">
    <location>
        <begin position="332"/>
        <end position="344"/>
    </location>
</feature>
<accession>A0ABR3VME9</accession>
<name>A0ABR3VME9_HUMIN</name>
<dbReference type="Gene3D" id="1.10.1170.10">
    <property type="entry name" value="Inhibitor Of Apoptosis Protein (2mihbC-IAP-1), Chain A"/>
    <property type="match status" value="2"/>
</dbReference>
<feature type="compositionally biased region" description="Basic residues" evidence="3">
    <location>
        <begin position="262"/>
        <end position="279"/>
    </location>
</feature>
<sequence>MDTDEKFIIFEHRLDSFRAAQTLVAKGRGAPKTVTVQWPHKAPSAMELAKAGFFFEPHPKSPDNVVCFLCKKSLDGWEEHDDPVEEHLRHSPTCGWAIMAAIAAGFGNYGKVHPLDPAMIEARKATFDGRWPYEGRKGFKCKTKKLVEGGWKYTPSTEADDMTTCAYCNLALEGWESDDDPIDEHFKRVPNCPFFVLINQYPAPKKGRGRAPRLSKASRLSIQSVATVATSASDLVSTADITADHDDSVMTTASNMTQTGKKTTRGRKPAATKGRKTKAKKDEPIEVLEDEPQVPEEPKPAAKGRKRMSDEMDDVAAANATAPAPKKRTGKTRTSTAVENSSIDDISMADAAPAKPSAGRKKAAAKTTRRTSQASVRSQASTASLRGSLLDDEELERQLEADLEKYQSEVEEAPAPAPAPARGRPKKAATGRKVSARKKKTEVEVPPVVPNEVEVEIDLQALQAETDVEPPAGPETLVVPKKGRKAGTRKASRQKTVKEPTPEPDVEMEDAAPAPEPEQLMEEAPAVDPDVSTGTVVTKTVGRPSLEKRPRGRPRKSAASQASVDDQPQRQSLASLPQSTVPEEAPRARESLAKASRLSNKPTPQASASTEPAPTKPATPRSKPLPPLPSSANRAAQPPPSTPRRPRPTPPVRGTNQPAVLSPAHSPQSSDAENQPPSLQPAANVVAKRVVLAPIGGISNNPQQTTPQRSSPTKRNIIAGLQSTFPWEPADVDLLFFGSSPTKVRGLLGGGDHDAEEEGGEDKDNGIARLLRLGDKLTSAEKKMTVEEWIYHNAGLAEQKLKAECEAMVSAFEREGLRAMKVLEGLAVDA</sequence>
<comment type="caution">
    <text evidence="4">The sequence shown here is derived from an EMBL/GenBank/DDBJ whole genome shotgun (WGS) entry which is preliminary data.</text>
</comment>
<keyword evidence="2" id="KW-0862">Zinc</keyword>
<evidence type="ECO:0000313" key="4">
    <source>
        <dbReference type="EMBL" id="KAL1843053.1"/>
    </source>
</evidence>
<feature type="region of interest" description="Disordered" evidence="3">
    <location>
        <begin position="249"/>
        <end position="447"/>
    </location>
</feature>
<dbReference type="SMART" id="SM00384">
    <property type="entry name" value="AT_hook"/>
    <property type="match status" value="3"/>
</dbReference>
<feature type="compositionally biased region" description="Polar residues" evidence="3">
    <location>
        <begin position="372"/>
        <end position="385"/>
    </location>
</feature>
<dbReference type="SUPFAM" id="SSF57924">
    <property type="entry name" value="Inhibitor of apoptosis (IAP) repeat"/>
    <property type="match status" value="2"/>
</dbReference>
<feature type="compositionally biased region" description="Pro residues" evidence="3">
    <location>
        <begin position="637"/>
        <end position="651"/>
    </location>
</feature>
<feature type="compositionally biased region" description="Basic residues" evidence="3">
    <location>
        <begin position="423"/>
        <end position="440"/>
    </location>
</feature>
<evidence type="ECO:0000256" key="1">
    <source>
        <dbReference type="ARBA" id="ARBA00022723"/>
    </source>
</evidence>
<feature type="compositionally biased region" description="Basic residues" evidence="3">
    <location>
        <begin position="481"/>
        <end position="495"/>
    </location>
</feature>
<keyword evidence="1" id="KW-0479">Metal-binding</keyword>
<dbReference type="SMART" id="SM00238">
    <property type="entry name" value="BIR"/>
    <property type="match status" value="2"/>
</dbReference>
<dbReference type="InterPro" id="IPR001370">
    <property type="entry name" value="BIR_rpt"/>
</dbReference>
<feature type="region of interest" description="Disordered" evidence="3">
    <location>
        <begin position="460"/>
        <end position="685"/>
    </location>
</feature>
<proteinExistence type="predicted"/>
<dbReference type="PANTHER" id="PTHR46771:SF5">
    <property type="entry name" value="DETERIN"/>
    <property type="match status" value="1"/>
</dbReference>
<dbReference type="CDD" id="cd00022">
    <property type="entry name" value="BIR"/>
    <property type="match status" value="2"/>
</dbReference>
<dbReference type="InterPro" id="IPR051190">
    <property type="entry name" value="Baculoviral_IAP"/>
</dbReference>
<protein>
    <submittedName>
        <fullName evidence="4">Uncharacterized protein</fullName>
    </submittedName>
</protein>